<evidence type="ECO:0000313" key="2">
    <source>
        <dbReference type="EMBL" id="ETO15443.1"/>
    </source>
</evidence>
<sequence>MKEKSPSTGKQAHDASANDNSDNNNNDNDESLEKENKQASDDTSNTEKINVQQQQQQAKNGSSLQNDLKKQQKTLFPCKRLFLKTFDRIYIIMTQETLYHAVLNETLFHSKLACDLSALLQLIDSCNSQDLLETVIAYFALLQDKDKGALKTPEDVDKYCEQMLKDKFGTNINVEVNDSMKKLKTLGLMEERPNINNDSQSPLTVKPLIEGIDCVHRHWMNFTSSFRQLHNIIATAD</sequence>
<dbReference type="EMBL" id="ASPP01019127">
    <property type="protein sequence ID" value="ETO15443.1"/>
    <property type="molecule type" value="Genomic_DNA"/>
</dbReference>
<feature type="compositionally biased region" description="Polar residues" evidence="1">
    <location>
        <begin position="1"/>
        <end position="10"/>
    </location>
</feature>
<dbReference type="AlphaFoldDB" id="X6MN86"/>
<dbReference type="PANTHER" id="PTHR33645:SF11">
    <property type="entry name" value="AMINOPEPTIDASE (DUF3754)"/>
    <property type="match status" value="1"/>
</dbReference>
<organism evidence="2 3">
    <name type="scientific">Reticulomyxa filosa</name>
    <dbReference type="NCBI Taxonomy" id="46433"/>
    <lineage>
        <taxon>Eukaryota</taxon>
        <taxon>Sar</taxon>
        <taxon>Rhizaria</taxon>
        <taxon>Retaria</taxon>
        <taxon>Foraminifera</taxon>
        <taxon>Monothalamids</taxon>
        <taxon>Reticulomyxidae</taxon>
        <taxon>Reticulomyxa</taxon>
    </lineage>
</organism>
<feature type="compositionally biased region" description="Low complexity" evidence="1">
    <location>
        <begin position="14"/>
        <end position="26"/>
    </location>
</feature>
<dbReference type="PANTHER" id="PTHR33645">
    <property type="entry name" value="AMINOPEPTIDASE (DUF3754)"/>
    <property type="match status" value="1"/>
</dbReference>
<feature type="compositionally biased region" description="Polar residues" evidence="1">
    <location>
        <begin position="41"/>
        <end position="51"/>
    </location>
</feature>
<feature type="region of interest" description="Disordered" evidence="1">
    <location>
        <begin position="1"/>
        <end position="66"/>
    </location>
</feature>
<evidence type="ECO:0000256" key="1">
    <source>
        <dbReference type="SAM" id="MobiDB-lite"/>
    </source>
</evidence>
<gene>
    <name evidence="2" type="ORF">RFI_21921</name>
</gene>
<accession>X6MN86</accession>
<dbReference type="Proteomes" id="UP000023152">
    <property type="component" value="Unassembled WGS sequence"/>
</dbReference>
<comment type="caution">
    <text evidence="2">The sequence shown here is derived from an EMBL/GenBank/DDBJ whole genome shotgun (WGS) entry which is preliminary data.</text>
</comment>
<feature type="compositionally biased region" description="Basic and acidic residues" evidence="1">
    <location>
        <begin position="31"/>
        <end position="40"/>
    </location>
</feature>
<keyword evidence="3" id="KW-1185">Reference proteome</keyword>
<reference evidence="2 3" key="1">
    <citation type="journal article" date="2013" name="Curr. Biol.">
        <title>The Genome of the Foraminiferan Reticulomyxa filosa.</title>
        <authorList>
            <person name="Glockner G."/>
            <person name="Hulsmann N."/>
            <person name="Schleicher M."/>
            <person name="Noegel A.A."/>
            <person name="Eichinger L."/>
            <person name="Gallinger C."/>
            <person name="Pawlowski J."/>
            <person name="Sierra R."/>
            <person name="Euteneuer U."/>
            <person name="Pillet L."/>
            <person name="Moustafa A."/>
            <person name="Platzer M."/>
            <person name="Groth M."/>
            <person name="Szafranski K."/>
            <person name="Schliwa M."/>
        </authorList>
    </citation>
    <scope>NUCLEOTIDE SEQUENCE [LARGE SCALE GENOMIC DNA]</scope>
</reference>
<protein>
    <submittedName>
        <fullName evidence="2">Uncharacterized protein</fullName>
    </submittedName>
</protein>
<name>X6MN86_RETFI</name>
<proteinExistence type="predicted"/>
<dbReference type="OrthoDB" id="2020015at2759"/>
<evidence type="ECO:0000313" key="3">
    <source>
        <dbReference type="Proteomes" id="UP000023152"/>
    </source>
</evidence>